<organism evidence="1 2">
    <name type="scientific">Allacma fusca</name>
    <dbReference type="NCBI Taxonomy" id="39272"/>
    <lineage>
        <taxon>Eukaryota</taxon>
        <taxon>Metazoa</taxon>
        <taxon>Ecdysozoa</taxon>
        <taxon>Arthropoda</taxon>
        <taxon>Hexapoda</taxon>
        <taxon>Collembola</taxon>
        <taxon>Symphypleona</taxon>
        <taxon>Sminthuridae</taxon>
        <taxon>Allacma</taxon>
    </lineage>
</organism>
<keyword evidence="2" id="KW-1185">Reference proteome</keyword>
<comment type="caution">
    <text evidence="1">The sequence shown here is derived from an EMBL/GenBank/DDBJ whole genome shotgun (WGS) entry which is preliminary data.</text>
</comment>
<sequence>MERELEAARTRVANLQQQLRDRQNTSSTSLAAANPDFQANISNRLSTGIFAPYSQGSQPSTSSTYASVTWRQFSELCWPNCLNVNG</sequence>
<gene>
    <name evidence="1" type="ORF">AFUS01_LOCUS21017</name>
</gene>
<accession>A0A8J2KAI1</accession>
<name>A0A8J2KAI1_9HEXA</name>
<dbReference type="AlphaFoldDB" id="A0A8J2KAI1"/>
<evidence type="ECO:0000313" key="2">
    <source>
        <dbReference type="Proteomes" id="UP000708208"/>
    </source>
</evidence>
<dbReference type="Proteomes" id="UP000708208">
    <property type="component" value="Unassembled WGS sequence"/>
</dbReference>
<reference evidence="1" key="1">
    <citation type="submission" date="2021-06" db="EMBL/GenBank/DDBJ databases">
        <authorList>
            <person name="Hodson N. C."/>
            <person name="Mongue J. A."/>
            <person name="Jaron S. K."/>
        </authorList>
    </citation>
    <scope>NUCLEOTIDE SEQUENCE</scope>
</reference>
<evidence type="ECO:0000313" key="1">
    <source>
        <dbReference type="EMBL" id="CAG7732502.1"/>
    </source>
</evidence>
<proteinExistence type="predicted"/>
<protein>
    <submittedName>
        <fullName evidence="1">Uncharacterized protein</fullName>
    </submittedName>
</protein>
<dbReference type="EMBL" id="CAJVCH010232620">
    <property type="protein sequence ID" value="CAG7732502.1"/>
    <property type="molecule type" value="Genomic_DNA"/>
</dbReference>